<dbReference type="FunFam" id="3.40.50.720:FF:000084">
    <property type="entry name" value="Short-chain dehydrogenase reductase"/>
    <property type="match status" value="1"/>
</dbReference>
<organism evidence="3 4">
    <name type="scientific">Pseudarthrobacter phenanthrenivorans</name>
    <name type="common">Arthrobacter phenanthrenivorans</name>
    <dbReference type="NCBI Taxonomy" id="361575"/>
    <lineage>
        <taxon>Bacteria</taxon>
        <taxon>Bacillati</taxon>
        <taxon>Actinomycetota</taxon>
        <taxon>Actinomycetes</taxon>
        <taxon>Micrococcales</taxon>
        <taxon>Micrococcaceae</taxon>
        <taxon>Pseudarthrobacter</taxon>
    </lineage>
</organism>
<dbReference type="EMBL" id="JWTB01000005">
    <property type="protein sequence ID" value="KIC69232.1"/>
    <property type="molecule type" value="Genomic_DNA"/>
</dbReference>
<accession>A0A0B4DK92</accession>
<dbReference type="InterPro" id="IPR002347">
    <property type="entry name" value="SDR_fam"/>
</dbReference>
<name>A0A0B4DK92_PSEPS</name>
<evidence type="ECO:0000256" key="2">
    <source>
        <dbReference type="ARBA" id="ARBA00023002"/>
    </source>
</evidence>
<dbReference type="RefSeq" id="WP_043449587.1">
    <property type="nucleotide sequence ID" value="NZ_JWTB01000005.1"/>
</dbReference>
<dbReference type="CDD" id="cd05233">
    <property type="entry name" value="SDR_c"/>
    <property type="match status" value="1"/>
</dbReference>
<sequence>MGNQPVAIVTGGGSGIGSATAHQLRADGWEVIISGRRPEPLQLIADQTGAVPVVADTYTQSDVTKLVESALERFGSLDGLVLNAGVVRTGSAGELTDQAWDEMMSTNLTGPFRLARKALPHLLASRGAIVGVASAAALRATRGIAGYSASKAGLTMLMQSIAVDYGPLGVRANAICPGWTRTEMADMEMKEYGADLGLSPEEAYRTATSFVPARRPAEATEIAQVISWLLSDKASYITSAVIPVDGGMISVDPGSLGFAARTAAEPANQGTA</sequence>
<dbReference type="GO" id="GO:0016491">
    <property type="term" value="F:oxidoreductase activity"/>
    <property type="evidence" value="ECO:0007669"/>
    <property type="project" value="UniProtKB-KW"/>
</dbReference>
<evidence type="ECO:0000256" key="1">
    <source>
        <dbReference type="ARBA" id="ARBA00006484"/>
    </source>
</evidence>
<evidence type="ECO:0000313" key="3">
    <source>
        <dbReference type="EMBL" id="KIC69232.1"/>
    </source>
</evidence>
<comment type="similarity">
    <text evidence="1">Belongs to the short-chain dehydrogenases/reductases (SDR) family.</text>
</comment>
<gene>
    <name evidence="3" type="ORF">RM50_02565</name>
</gene>
<dbReference type="Gene3D" id="3.40.50.720">
    <property type="entry name" value="NAD(P)-binding Rossmann-like Domain"/>
    <property type="match status" value="1"/>
</dbReference>
<dbReference type="InterPro" id="IPR020904">
    <property type="entry name" value="Sc_DH/Rdtase_CS"/>
</dbReference>
<dbReference type="PANTHER" id="PTHR43639">
    <property type="entry name" value="OXIDOREDUCTASE, SHORT-CHAIN DEHYDROGENASE/REDUCTASE FAMILY (AFU_ORTHOLOGUE AFUA_5G02870)"/>
    <property type="match status" value="1"/>
</dbReference>
<comment type="caution">
    <text evidence="3">The sequence shown here is derived from an EMBL/GenBank/DDBJ whole genome shotgun (WGS) entry which is preliminary data.</text>
</comment>
<dbReference type="PANTHER" id="PTHR43639:SF9">
    <property type="entry name" value="BLL5898 PROTEIN"/>
    <property type="match status" value="1"/>
</dbReference>
<evidence type="ECO:0000313" key="4">
    <source>
        <dbReference type="Proteomes" id="UP000031196"/>
    </source>
</evidence>
<reference evidence="3 4" key="1">
    <citation type="submission" date="2014-12" db="EMBL/GenBank/DDBJ databases">
        <title>Genome sequencing of Arthrobacter phenanthrenivorans SWC37.</title>
        <authorList>
            <person name="Tan P.W."/>
            <person name="Chan K.-G."/>
        </authorList>
    </citation>
    <scope>NUCLEOTIDE SEQUENCE [LARGE SCALE GENOMIC DNA]</scope>
    <source>
        <strain evidence="3 4">SWC37</strain>
    </source>
</reference>
<protein>
    <submittedName>
        <fullName evidence="3">Dehydrogenase</fullName>
    </submittedName>
</protein>
<dbReference type="OrthoDB" id="517007at2"/>
<dbReference type="Pfam" id="PF13561">
    <property type="entry name" value="adh_short_C2"/>
    <property type="match status" value="1"/>
</dbReference>
<proteinExistence type="inferred from homology"/>
<keyword evidence="2" id="KW-0560">Oxidoreductase</keyword>
<dbReference type="InterPro" id="IPR036291">
    <property type="entry name" value="NAD(P)-bd_dom_sf"/>
</dbReference>
<dbReference type="Proteomes" id="UP000031196">
    <property type="component" value="Unassembled WGS sequence"/>
</dbReference>
<dbReference type="PRINTS" id="PR00080">
    <property type="entry name" value="SDRFAMILY"/>
</dbReference>
<dbReference type="AlphaFoldDB" id="A0A0B4DK92"/>
<dbReference type="PROSITE" id="PS00061">
    <property type="entry name" value="ADH_SHORT"/>
    <property type="match status" value="1"/>
</dbReference>
<dbReference type="PRINTS" id="PR00081">
    <property type="entry name" value="GDHRDH"/>
</dbReference>
<dbReference type="SUPFAM" id="SSF51735">
    <property type="entry name" value="NAD(P)-binding Rossmann-fold domains"/>
    <property type="match status" value="1"/>
</dbReference>